<dbReference type="PANTHER" id="PTHR30486:SF6">
    <property type="entry name" value="TYPE IV PILUS RETRACTATION ATPASE PILT"/>
    <property type="match status" value="1"/>
</dbReference>
<dbReference type="InterPro" id="IPR022399">
    <property type="entry name" value="TadA-like_ATPase"/>
</dbReference>
<organism evidence="3 4">
    <name type="scientific">Miniimonas arenae</name>
    <dbReference type="NCBI Taxonomy" id="676201"/>
    <lineage>
        <taxon>Bacteria</taxon>
        <taxon>Bacillati</taxon>
        <taxon>Actinomycetota</taxon>
        <taxon>Actinomycetes</taxon>
        <taxon>Micrococcales</taxon>
        <taxon>Beutenbergiaceae</taxon>
        <taxon>Miniimonas</taxon>
    </lineage>
</organism>
<evidence type="ECO:0000313" key="3">
    <source>
        <dbReference type="EMBL" id="TNU74935.1"/>
    </source>
</evidence>
<sequence>MALVRREAARAASASGDRLRVACRDVIVGSGDALGVRSAVAGLADVTADLAGSGAALRELWRDPATTDVLVNGPTEVWVDRGEGLRRVELDVGDVRRLATRLAAAAGQRLDDAAPVADGRLPDGVRLHAVLAPIAAGGACVSLRRHVTRALGLAEWHASGGLGPLAHEVLGALVDCRANVLVSGGTGTGKTTLLAAMLSRAPGTERIVCIEEARELAPRHPHVVHLQARAANVQGAGGVSLTDLVRAAMRMRPDRLVLGECRGAEVREVLLALNTGHDGGMATVHANAAPDVPARLQALGSLAGMTPAAVAVQAVSAFDAVVHVVRRGGVRLVEQIAVLDLDEGRLRARLALVRPTGAGDLVPSAAWDVLARRLERGAT</sequence>
<protein>
    <submittedName>
        <fullName evidence="3">TadA family conjugal transfer-associated ATPase</fullName>
    </submittedName>
</protein>
<dbReference type="InterPro" id="IPR027417">
    <property type="entry name" value="P-loop_NTPase"/>
</dbReference>
<proteinExistence type="inferred from homology"/>
<dbReference type="EMBL" id="VENP01000019">
    <property type="protein sequence ID" value="TNU74935.1"/>
    <property type="molecule type" value="Genomic_DNA"/>
</dbReference>
<reference evidence="3 4" key="1">
    <citation type="submission" date="2019-06" db="EMBL/GenBank/DDBJ databases">
        <title>Draft genome sequence of Miniimonas arenae KCTC 19750T isolated from sea sand.</title>
        <authorList>
            <person name="Park S.-J."/>
        </authorList>
    </citation>
    <scope>NUCLEOTIDE SEQUENCE [LARGE SCALE GENOMIC DNA]</scope>
    <source>
        <strain evidence="3 4">KCTC 19750</strain>
    </source>
</reference>
<keyword evidence="4" id="KW-1185">Reference proteome</keyword>
<comment type="similarity">
    <text evidence="1">Belongs to the GSP E family.</text>
</comment>
<feature type="domain" description="Bacterial type II secretion system protein E" evidence="2">
    <location>
        <begin position="61"/>
        <end position="311"/>
    </location>
</feature>
<dbReference type="Proteomes" id="UP000313849">
    <property type="component" value="Unassembled WGS sequence"/>
</dbReference>
<dbReference type="Gene3D" id="3.30.450.90">
    <property type="match status" value="1"/>
</dbReference>
<dbReference type="NCBIfam" id="TIGR03819">
    <property type="entry name" value="heli_sec_ATPase"/>
    <property type="match status" value="1"/>
</dbReference>
<evidence type="ECO:0000313" key="4">
    <source>
        <dbReference type="Proteomes" id="UP000313849"/>
    </source>
</evidence>
<dbReference type="SUPFAM" id="SSF52540">
    <property type="entry name" value="P-loop containing nucleoside triphosphate hydrolases"/>
    <property type="match status" value="1"/>
</dbReference>
<dbReference type="OrthoDB" id="9810761at2"/>
<evidence type="ECO:0000256" key="1">
    <source>
        <dbReference type="ARBA" id="ARBA00006611"/>
    </source>
</evidence>
<accession>A0A5C5BEJ6</accession>
<name>A0A5C5BEJ6_9MICO</name>
<dbReference type="GO" id="GO:0016887">
    <property type="term" value="F:ATP hydrolysis activity"/>
    <property type="evidence" value="ECO:0007669"/>
    <property type="project" value="InterPro"/>
</dbReference>
<comment type="caution">
    <text evidence="3">The sequence shown here is derived from an EMBL/GenBank/DDBJ whole genome shotgun (WGS) entry which is preliminary data.</text>
</comment>
<dbReference type="InterPro" id="IPR001482">
    <property type="entry name" value="T2SS/T4SS_dom"/>
</dbReference>
<evidence type="ECO:0000259" key="2">
    <source>
        <dbReference type="Pfam" id="PF00437"/>
    </source>
</evidence>
<dbReference type="InterPro" id="IPR050921">
    <property type="entry name" value="T4SS_GSP_E_ATPase"/>
</dbReference>
<gene>
    <name evidence="3" type="ORF">FH969_06805</name>
</gene>
<dbReference type="AlphaFoldDB" id="A0A5C5BEJ6"/>
<dbReference type="PANTHER" id="PTHR30486">
    <property type="entry name" value="TWITCHING MOTILITY PROTEIN PILT"/>
    <property type="match status" value="1"/>
</dbReference>
<dbReference type="Gene3D" id="3.40.50.300">
    <property type="entry name" value="P-loop containing nucleotide triphosphate hydrolases"/>
    <property type="match status" value="1"/>
</dbReference>
<dbReference type="Pfam" id="PF00437">
    <property type="entry name" value="T2SSE"/>
    <property type="match status" value="1"/>
</dbReference>